<evidence type="ECO:0000256" key="2">
    <source>
        <dbReference type="ARBA" id="ARBA00007886"/>
    </source>
</evidence>
<gene>
    <name evidence="10" type="ORF">SAMN04487970_1004122</name>
</gene>
<keyword evidence="11" id="KW-1185">Reference proteome</keyword>
<name>A0A1G4PWW9_9BACL</name>
<dbReference type="EMBL" id="FMTT01000004">
    <property type="protein sequence ID" value="SCW36665.1"/>
    <property type="molecule type" value="Genomic_DNA"/>
</dbReference>
<keyword evidence="3" id="KW-0309">Germination</keyword>
<dbReference type="GO" id="GO:0016020">
    <property type="term" value="C:membrane"/>
    <property type="evidence" value="ECO:0007669"/>
    <property type="project" value="UniProtKB-SubCell"/>
</dbReference>
<evidence type="ECO:0000256" key="3">
    <source>
        <dbReference type="ARBA" id="ARBA00022544"/>
    </source>
</evidence>
<accession>A0A1G4PWW9</accession>
<evidence type="ECO:0000256" key="4">
    <source>
        <dbReference type="ARBA" id="ARBA00022729"/>
    </source>
</evidence>
<dbReference type="Proteomes" id="UP000198601">
    <property type="component" value="Unassembled WGS sequence"/>
</dbReference>
<evidence type="ECO:0000256" key="5">
    <source>
        <dbReference type="ARBA" id="ARBA00023136"/>
    </source>
</evidence>
<dbReference type="InterPro" id="IPR057336">
    <property type="entry name" value="GerAC_N"/>
</dbReference>
<protein>
    <submittedName>
        <fullName evidence="10">Germination protein, Ger(X)C family</fullName>
    </submittedName>
</protein>
<dbReference type="NCBIfam" id="TIGR02887">
    <property type="entry name" value="spore_ger_x_C"/>
    <property type="match status" value="1"/>
</dbReference>
<keyword evidence="5" id="KW-0472">Membrane</keyword>
<evidence type="ECO:0000259" key="9">
    <source>
        <dbReference type="Pfam" id="PF25198"/>
    </source>
</evidence>
<dbReference type="Pfam" id="PF05504">
    <property type="entry name" value="Spore_GerAC"/>
    <property type="match status" value="1"/>
</dbReference>
<dbReference type="OrthoDB" id="9816067at2"/>
<evidence type="ECO:0000256" key="1">
    <source>
        <dbReference type="ARBA" id="ARBA00004635"/>
    </source>
</evidence>
<dbReference type="PANTHER" id="PTHR35789">
    <property type="entry name" value="SPORE GERMINATION PROTEIN B3"/>
    <property type="match status" value="1"/>
</dbReference>
<dbReference type="PANTHER" id="PTHR35789:SF1">
    <property type="entry name" value="SPORE GERMINATION PROTEIN B3"/>
    <property type="match status" value="1"/>
</dbReference>
<evidence type="ECO:0000256" key="7">
    <source>
        <dbReference type="ARBA" id="ARBA00023288"/>
    </source>
</evidence>
<feature type="domain" description="Spore germination protein N-terminal" evidence="9">
    <location>
        <begin position="20"/>
        <end position="196"/>
    </location>
</feature>
<dbReference type="InterPro" id="IPR038501">
    <property type="entry name" value="Spore_GerAC_C_sf"/>
</dbReference>
<feature type="domain" description="Spore germination GerAC-like C-terminal" evidence="8">
    <location>
        <begin position="221"/>
        <end position="380"/>
    </location>
</feature>
<evidence type="ECO:0000313" key="10">
    <source>
        <dbReference type="EMBL" id="SCW36665.1"/>
    </source>
</evidence>
<keyword evidence="7" id="KW-0449">Lipoprotein</keyword>
<organism evidence="10 11">
    <name type="scientific">Paenibacillus tianmuensis</name>
    <dbReference type="NCBI Taxonomy" id="624147"/>
    <lineage>
        <taxon>Bacteria</taxon>
        <taxon>Bacillati</taxon>
        <taxon>Bacillota</taxon>
        <taxon>Bacilli</taxon>
        <taxon>Bacillales</taxon>
        <taxon>Paenibacillaceae</taxon>
        <taxon>Paenibacillus</taxon>
    </lineage>
</organism>
<dbReference type="Gene3D" id="3.30.300.210">
    <property type="entry name" value="Nutrient germinant receptor protein C, domain 3"/>
    <property type="match status" value="1"/>
</dbReference>
<dbReference type="Pfam" id="PF25198">
    <property type="entry name" value="Spore_GerAC_N"/>
    <property type="match status" value="1"/>
</dbReference>
<evidence type="ECO:0000313" key="11">
    <source>
        <dbReference type="Proteomes" id="UP000198601"/>
    </source>
</evidence>
<dbReference type="GO" id="GO:0009847">
    <property type="term" value="P:spore germination"/>
    <property type="evidence" value="ECO:0007669"/>
    <property type="project" value="InterPro"/>
</dbReference>
<evidence type="ECO:0000259" key="8">
    <source>
        <dbReference type="Pfam" id="PF05504"/>
    </source>
</evidence>
<dbReference type="InterPro" id="IPR046953">
    <property type="entry name" value="Spore_GerAC-like_C"/>
</dbReference>
<sequence length="390" mass="45099">MLKKMMLIIFFSVCLTGCWDKVEITQLAIAELIGVDSDPETGKFIVYYQIVNPEAVASTKSSGIKSPVYTYKVEGFNIRDLSLKTAEIMPRNLFPDHYQSEIVTERYARQGLQTFLNFFERQYNRRSDLYLFVTDSPLSDVMMTYTPLERLPGRYLRSLIELESETTGRVSKKSRIKDLMENMESSILTVLPVLSISGSKPLSTTDRYEQINANKGSFILNGGAVFRKDRMIGKLPMREMTYYYLLKGENKVLFESLVVNGREVDIQATKTKVRKRLSIGTEGVTWKVDISTNLLIMQNEQRNKLTLENMKEIKEAFNQQVDKKVTDFFESAMRKKWDFFGLEEAIKYKRGKAWESIRNQRNAWQQTKLRLSVQSKVIDIGEIDNPYQGS</sequence>
<dbReference type="RefSeq" id="WP_090667325.1">
    <property type="nucleotide sequence ID" value="NZ_FMTT01000004.1"/>
</dbReference>
<dbReference type="AlphaFoldDB" id="A0A1G4PWW9"/>
<comment type="subcellular location">
    <subcellularLocation>
        <location evidence="1">Membrane</location>
        <topology evidence="1">Lipid-anchor</topology>
    </subcellularLocation>
</comment>
<keyword evidence="4" id="KW-0732">Signal</keyword>
<proteinExistence type="inferred from homology"/>
<reference evidence="11" key="1">
    <citation type="submission" date="2016-10" db="EMBL/GenBank/DDBJ databases">
        <authorList>
            <person name="Varghese N."/>
            <person name="Submissions S."/>
        </authorList>
    </citation>
    <scope>NUCLEOTIDE SEQUENCE [LARGE SCALE GENOMIC DNA]</scope>
    <source>
        <strain evidence="11">CGMCC 1.8946</strain>
    </source>
</reference>
<keyword evidence="6" id="KW-0564">Palmitate</keyword>
<dbReference type="STRING" id="624147.SAMN04487970_1004122"/>
<comment type="similarity">
    <text evidence="2">Belongs to the GerABKC lipoprotein family.</text>
</comment>
<evidence type="ECO:0000256" key="6">
    <source>
        <dbReference type="ARBA" id="ARBA00023139"/>
    </source>
</evidence>
<dbReference type="InterPro" id="IPR008844">
    <property type="entry name" value="Spore_GerAC-like"/>
</dbReference>